<accession>A0AAU8ABJ3</accession>
<proteinExistence type="predicted"/>
<dbReference type="EMBL" id="CP117826">
    <property type="protein sequence ID" value="XCC63410.1"/>
    <property type="molecule type" value="Genomic_DNA"/>
</dbReference>
<evidence type="ECO:0000313" key="1">
    <source>
        <dbReference type="EMBL" id="XCC63410.1"/>
    </source>
</evidence>
<protein>
    <recommendedName>
        <fullName evidence="2">Phage tail protein</fullName>
    </recommendedName>
</protein>
<name>A0AAU8ABJ3_9FIRM</name>
<reference evidence="1" key="1">
    <citation type="submission" date="2023-02" db="EMBL/GenBank/DDBJ databases">
        <title>Gut commensal Christensenella minuta modulates host metabolism via a new class of secondary bile acids.</title>
        <authorList>
            <person name="Liu C."/>
        </authorList>
    </citation>
    <scope>NUCLEOTIDE SEQUENCE</scope>
    <source>
        <strain evidence="1">CA70</strain>
    </source>
</reference>
<sequence length="164" mass="17477">MAIKYLDSNGVLYLWQKLKAFVSSAISNKVDKVNGKGLSANDYTTAEKEKLAGIEAGANKYMHPDSHPASMISGLDAAIQEKVAAAGHLKREIAAALPEPSAADGNTIYMIRKSSGADGNLYDEYMLIDGAMERLGDTAVDMTGYVKESDLAAITNGEIDEICV</sequence>
<evidence type="ECO:0008006" key="2">
    <source>
        <dbReference type="Google" id="ProtNLM"/>
    </source>
</evidence>
<organism evidence="1">
    <name type="scientific">Christensenella massiliensis</name>
    <dbReference type="NCBI Taxonomy" id="1805714"/>
    <lineage>
        <taxon>Bacteria</taxon>
        <taxon>Bacillati</taxon>
        <taxon>Bacillota</taxon>
        <taxon>Clostridia</taxon>
        <taxon>Christensenellales</taxon>
        <taxon>Christensenellaceae</taxon>
        <taxon>Christensenella</taxon>
    </lineage>
</organism>
<dbReference type="RefSeq" id="WP_353423975.1">
    <property type="nucleotide sequence ID" value="NZ_CP117826.1"/>
</dbReference>
<dbReference type="AlphaFoldDB" id="A0AAU8ABJ3"/>
<gene>
    <name evidence="1" type="ORF">PUP29_05710</name>
</gene>